<dbReference type="SMART" id="SM00093">
    <property type="entry name" value="SERPIN"/>
    <property type="match status" value="1"/>
</dbReference>
<dbReference type="InterPro" id="IPR023795">
    <property type="entry name" value="Serpin_CS"/>
</dbReference>
<dbReference type="OMA" id="MEIMPMS"/>
<proteinExistence type="inferred from homology"/>
<dbReference type="PROSITE" id="PS00284">
    <property type="entry name" value="SERPIN"/>
    <property type="match status" value="1"/>
</dbReference>
<dbReference type="GO" id="GO:0004867">
    <property type="term" value="F:serine-type endopeptidase inhibitor activity"/>
    <property type="evidence" value="ECO:0007669"/>
    <property type="project" value="InterPro"/>
</dbReference>
<dbReference type="RefSeq" id="XP_024403356.1">
    <property type="nucleotide sequence ID" value="XM_024547588.2"/>
</dbReference>
<dbReference type="SUPFAM" id="SSF56574">
    <property type="entry name" value="Serpins"/>
    <property type="match status" value="1"/>
</dbReference>
<dbReference type="InterPro" id="IPR042185">
    <property type="entry name" value="Serpin_sf_2"/>
</dbReference>
<dbReference type="RefSeq" id="XP_024403357.1">
    <property type="nucleotide sequence ID" value="XM_024547589.2"/>
</dbReference>
<dbReference type="PANTHER" id="PTHR11461">
    <property type="entry name" value="SERINE PROTEASE INHIBITOR, SERPIN"/>
    <property type="match status" value="1"/>
</dbReference>
<dbReference type="AlphaFoldDB" id="A9U199"/>
<reference evidence="4 5" key="1">
    <citation type="journal article" date="2008" name="Science">
        <title>The Physcomitrella genome reveals evolutionary insights into the conquest of land by plants.</title>
        <authorList>
            <person name="Rensing S."/>
            <person name="Lang D."/>
            <person name="Zimmer A."/>
            <person name="Terry A."/>
            <person name="Salamov A."/>
            <person name="Shapiro H."/>
            <person name="Nishiyama T."/>
            <person name="Perroud P.-F."/>
            <person name="Lindquist E."/>
            <person name="Kamisugi Y."/>
            <person name="Tanahashi T."/>
            <person name="Sakakibara K."/>
            <person name="Fujita T."/>
            <person name="Oishi K."/>
            <person name="Shin-I T."/>
            <person name="Kuroki Y."/>
            <person name="Toyoda A."/>
            <person name="Suzuki Y."/>
            <person name="Hashimoto A."/>
            <person name="Yamaguchi K."/>
            <person name="Sugano A."/>
            <person name="Kohara Y."/>
            <person name="Fujiyama A."/>
            <person name="Anterola A."/>
            <person name="Aoki S."/>
            <person name="Ashton N."/>
            <person name="Barbazuk W.B."/>
            <person name="Barker E."/>
            <person name="Bennetzen J."/>
            <person name="Bezanilla M."/>
            <person name="Blankenship R."/>
            <person name="Cho S.H."/>
            <person name="Dutcher S."/>
            <person name="Estelle M."/>
            <person name="Fawcett J.A."/>
            <person name="Gundlach H."/>
            <person name="Hanada K."/>
            <person name="Heyl A."/>
            <person name="Hicks K.A."/>
            <person name="Hugh J."/>
            <person name="Lohr M."/>
            <person name="Mayer K."/>
            <person name="Melkozernov A."/>
            <person name="Murata T."/>
            <person name="Nelson D."/>
            <person name="Pils B."/>
            <person name="Prigge M."/>
            <person name="Reiss B."/>
            <person name="Renner T."/>
            <person name="Rombauts S."/>
            <person name="Rushton P."/>
            <person name="Sanderfoot A."/>
            <person name="Schween G."/>
            <person name="Shiu S.-H."/>
            <person name="Stueber K."/>
            <person name="Theodoulou F.L."/>
            <person name="Tu H."/>
            <person name="Van de Peer Y."/>
            <person name="Verrier P.J."/>
            <person name="Waters E."/>
            <person name="Wood A."/>
            <person name="Yang L."/>
            <person name="Cove D."/>
            <person name="Cuming A."/>
            <person name="Hasebe M."/>
            <person name="Lucas S."/>
            <person name="Mishler D.B."/>
            <person name="Reski R."/>
            <person name="Grigoriev I."/>
            <person name="Quatrano R.S."/>
            <person name="Boore J.L."/>
        </authorList>
    </citation>
    <scope>NUCLEOTIDE SEQUENCE [LARGE SCALE GENOMIC DNA]</scope>
    <source>
        <strain evidence="4 5">cv. Gransden 2004</strain>
    </source>
</reference>
<dbReference type="Gramene" id="Pp3c19_20280V3.2">
    <property type="protein sequence ID" value="Pp3c19_20280V3.2"/>
    <property type="gene ID" value="Pp3c19_20280"/>
</dbReference>
<dbReference type="EnsemblPlants" id="Pp3c19_20280V3.1">
    <property type="protein sequence ID" value="Pp3c19_20280V3.1"/>
    <property type="gene ID" value="Pp3c19_20280"/>
</dbReference>
<keyword evidence="5" id="KW-1185">Reference proteome</keyword>
<gene>
    <name evidence="4" type="primary">LOC112295717</name>
</gene>
<dbReference type="EnsemblPlants" id="Pp3c19_20280V3.2">
    <property type="protein sequence ID" value="Pp3c19_20280V3.2"/>
    <property type="gene ID" value="Pp3c19_20280"/>
</dbReference>
<dbReference type="EMBL" id="ABEU02000019">
    <property type="status" value="NOT_ANNOTATED_CDS"/>
    <property type="molecule type" value="Genomic_DNA"/>
</dbReference>
<dbReference type="Gramene" id="Pp3c19_20280V3.1">
    <property type="protein sequence ID" value="Pp3c19_20280V3.1"/>
    <property type="gene ID" value="Pp3c19_20280"/>
</dbReference>
<feature type="domain" description="Serpin" evidence="3">
    <location>
        <begin position="15"/>
        <end position="385"/>
    </location>
</feature>
<dbReference type="Gene3D" id="3.30.497.10">
    <property type="entry name" value="Antithrombin, subunit I, domain 2"/>
    <property type="match status" value="1"/>
</dbReference>
<dbReference type="FunCoup" id="A9U199">
    <property type="interactions" value="779"/>
</dbReference>
<dbReference type="InterPro" id="IPR042178">
    <property type="entry name" value="Serpin_sf_1"/>
</dbReference>
<dbReference type="Proteomes" id="UP000006727">
    <property type="component" value="Chromosome 19"/>
</dbReference>
<dbReference type="CDD" id="cd02043">
    <property type="entry name" value="serpinP_plants"/>
    <property type="match status" value="1"/>
</dbReference>
<evidence type="ECO:0000313" key="5">
    <source>
        <dbReference type="Proteomes" id="UP000006727"/>
    </source>
</evidence>
<dbReference type="KEGG" id="ppp:112295717"/>
<dbReference type="Pfam" id="PF00079">
    <property type="entry name" value="Serpin"/>
    <property type="match status" value="1"/>
</dbReference>
<dbReference type="Gene3D" id="2.30.39.10">
    <property type="entry name" value="Alpha-1-antitrypsin, domain 1"/>
    <property type="match status" value="1"/>
</dbReference>
<evidence type="ECO:0000259" key="3">
    <source>
        <dbReference type="SMART" id="SM00093"/>
    </source>
</evidence>
<dbReference type="eggNOG" id="KOG2392">
    <property type="taxonomic scope" value="Eukaryota"/>
</dbReference>
<dbReference type="InterPro" id="IPR036186">
    <property type="entry name" value="Serpin_sf"/>
</dbReference>
<dbReference type="GO" id="GO:0005615">
    <property type="term" value="C:extracellular space"/>
    <property type="evidence" value="ECO:0000318"/>
    <property type="project" value="GO_Central"/>
</dbReference>
<dbReference type="RefSeq" id="XP_024403355.1">
    <property type="nucleotide sequence ID" value="XM_024547587.2"/>
</dbReference>
<evidence type="ECO:0000256" key="2">
    <source>
        <dbReference type="RuleBase" id="RU000411"/>
    </source>
</evidence>
<evidence type="ECO:0000256" key="1">
    <source>
        <dbReference type="ARBA" id="ARBA00009500"/>
    </source>
</evidence>
<dbReference type="GeneID" id="112295717"/>
<sequence length="389" mass="43206">MDVGALARQQTEFVLDLYRKIANRAPEENTVLSPISISLALSMVAAGAKGPTLEQIANSIKIPHGDLMHKFSTHLANILQSDGEQGLELSCANRIWVDQTIQLKPTFQKLLKDSYGAEAASVDFRHKSTEARETINKWAENKTHGKIANVLPPDAVSAHTKAILANAIYFNGSWENRFDSSMTKDDDFHLADGTTIQVPMMRSHKNQFFKSFPTHKVVRLPYALKETTQRSFAMFILLPQENITLLDLESSLTPQSLTSDLTNFGNKVPLKRFLLPKFKVTYGLEVSEPLKAMGMELPFTPEGDFSDMTSDDGPLGISSVRHKAFVDVNEVGTEAAAVTTVEISLMSMIMYTREPDTFVADRPFMFLIMEEVSNAIVFSGRVTNPSKQA</sequence>
<accession>A9U199</accession>
<name>A9U199_PHYPA</name>
<reference evidence="4 5" key="2">
    <citation type="journal article" date="2018" name="Plant J.">
        <title>The Physcomitrella patens chromosome-scale assembly reveals moss genome structure and evolution.</title>
        <authorList>
            <person name="Lang D."/>
            <person name="Ullrich K.K."/>
            <person name="Murat F."/>
            <person name="Fuchs J."/>
            <person name="Jenkins J."/>
            <person name="Haas F.B."/>
            <person name="Piednoel M."/>
            <person name="Gundlach H."/>
            <person name="Van Bel M."/>
            <person name="Meyberg R."/>
            <person name="Vives C."/>
            <person name="Morata J."/>
            <person name="Symeonidi A."/>
            <person name="Hiss M."/>
            <person name="Muchero W."/>
            <person name="Kamisugi Y."/>
            <person name="Saleh O."/>
            <person name="Blanc G."/>
            <person name="Decker E.L."/>
            <person name="van Gessel N."/>
            <person name="Grimwood J."/>
            <person name="Hayes R.D."/>
            <person name="Graham S.W."/>
            <person name="Gunter L.E."/>
            <person name="McDaniel S.F."/>
            <person name="Hoernstein S.N.W."/>
            <person name="Larsson A."/>
            <person name="Li F.W."/>
            <person name="Perroud P.F."/>
            <person name="Phillips J."/>
            <person name="Ranjan P."/>
            <person name="Rokshar D.S."/>
            <person name="Rothfels C.J."/>
            <person name="Schneider L."/>
            <person name="Shu S."/>
            <person name="Stevenson D.W."/>
            <person name="Thummler F."/>
            <person name="Tillich M."/>
            <person name="Villarreal Aguilar J.C."/>
            <person name="Widiez T."/>
            <person name="Wong G.K."/>
            <person name="Wymore A."/>
            <person name="Zhang Y."/>
            <person name="Zimmer A.D."/>
            <person name="Quatrano R.S."/>
            <person name="Mayer K.F.X."/>
            <person name="Goodstein D."/>
            <person name="Casacuberta J.M."/>
            <person name="Vandepoele K."/>
            <person name="Reski R."/>
            <person name="Cuming A.C."/>
            <person name="Tuskan G.A."/>
            <person name="Maumus F."/>
            <person name="Salse J."/>
            <person name="Schmutz J."/>
            <person name="Rensing S.A."/>
        </authorList>
    </citation>
    <scope>NUCLEOTIDE SEQUENCE [LARGE SCALE GENOMIC DNA]</scope>
    <source>
        <strain evidence="4 5">cv. Gransden 2004</strain>
    </source>
</reference>
<dbReference type="HOGENOM" id="CLU_023330_4_0_1"/>
<organism evidence="4 5">
    <name type="scientific">Physcomitrium patens</name>
    <name type="common">Spreading-leaved earth moss</name>
    <name type="synonym">Physcomitrella patens</name>
    <dbReference type="NCBI Taxonomy" id="3218"/>
    <lineage>
        <taxon>Eukaryota</taxon>
        <taxon>Viridiplantae</taxon>
        <taxon>Streptophyta</taxon>
        <taxon>Embryophyta</taxon>
        <taxon>Bryophyta</taxon>
        <taxon>Bryophytina</taxon>
        <taxon>Bryopsida</taxon>
        <taxon>Funariidae</taxon>
        <taxon>Funariales</taxon>
        <taxon>Funariaceae</taxon>
        <taxon>Physcomitrium</taxon>
    </lineage>
</organism>
<comment type="similarity">
    <text evidence="1 2">Belongs to the serpin family.</text>
</comment>
<protein>
    <recommendedName>
        <fullName evidence="3">Serpin domain-containing protein</fullName>
    </recommendedName>
</protein>
<dbReference type="OrthoDB" id="1063785at2759"/>
<dbReference type="InterPro" id="IPR023796">
    <property type="entry name" value="Serpin_dom"/>
</dbReference>
<evidence type="ECO:0000313" key="4">
    <source>
        <dbReference type="EnsemblPlants" id="Pp3c19_20280V3.2"/>
    </source>
</evidence>
<dbReference type="InterPro" id="IPR000215">
    <property type="entry name" value="Serpin_fam"/>
</dbReference>
<reference evidence="4" key="3">
    <citation type="submission" date="2020-12" db="UniProtKB">
        <authorList>
            <consortium name="EnsemblPlants"/>
        </authorList>
    </citation>
    <scope>IDENTIFICATION</scope>
</reference>
<dbReference type="PANTHER" id="PTHR11461:SF211">
    <property type="entry name" value="GH10112P-RELATED"/>
    <property type="match status" value="1"/>
</dbReference>